<dbReference type="Proteomes" id="UP001165405">
    <property type="component" value="Unassembled WGS sequence"/>
</dbReference>
<dbReference type="RefSeq" id="WP_236088189.1">
    <property type="nucleotide sequence ID" value="NZ_JAKGSG010000020.1"/>
</dbReference>
<feature type="transmembrane region" description="Helical" evidence="2">
    <location>
        <begin position="59"/>
        <end position="77"/>
    </location>
</feature>
<keyword evidence="2" id="KW-1133">Transmembrane helix</keyword>
<keyword evidence="2" id="KW-0812">Transmembrane</keyword>
<feature type="compositionally biased region" description="Basic and acidic residues" evidence="1">
    <location>
        <begin position="217"/>
        <end position="229"/>
    </location>
</feature>
<reference evidence="3" key="1">
    <citation type="submission" date="2022-01" db="EMBL/GenBank/DDBJ databases">
        <title>Antribacter sp. nov., isolated from Guizhou of China.</title>
        <authorList>
            <person name="Chengliang C."/>
            <person name="Ya Z."/>
        </authorList>
    </citation>
    <scope>NUCLEOTIDE SEQUENCE</scope>
    <source>
        <strain evidence="3">KLBMP 9083</strain>
    </source>
</reference>
<protein>
    <submittedName>
        <fullName evidence="3">Uncharacterized protein</fullName>
    </submittedName>
</protein>
<evidence type="ECO:0000256" key="1">
    <source>
        <dbReference type="SAM" id="MobiDB-lite"/>
    </source>
</evidence>
<evidence type="ECO:0000313" key="3">
    <source>
        <dbReference type="EMBL" id="MCF4120419.1"/>
    </source>
</evidence>
<dbReference type="EMBL" id="JAKGSG010000020">
    <property type="protein sequence ID" value="MCF4120419.1"/>
    <property type="molecule type" value="Genomic_DNA"/>
</dbReference>
<comment type="caution">
    <text evidence="3">The sequence shown here is derived from an EMBL/GenBank/DDBJ whole genome shotgun (WGS) entry which is preliminary data.</text>
</comment>
<organism evidence="3 4">
    <name type="scientific">Antribacter soli</name>
    <dbReference type="NCBI Taxonomy" id="2910976"/>
    <lineage>
        <taxon>Bacteria</taxon>
        <taxon>Bacillati</taxon>
        <taxon>Actinomycetota</taxon>
        <taxon>Actinomycetes</taxon>
        <taxon>Micrococcales</taxon>
        <taxon>Promicromonosporaceae</taxon>
        <taxon>Antribacter</taxon>
    </lineage>
</organism>
<dbReference type="AlphaFoldDB" id="A0AA41UAS4"/>
<name>A0AA41UAS4_9MICO</name>
<evidence type="ECO:0000313" key="4">
    <source>
        <dbReference type="Proteomes" id="UP001165405"/>
    </source>
</evidence>
<gene>
    <name evidence="3" type="ORF">L1785_05450</name>
</gene>
<proteinExistence type="predicted"/>
<evidence type="ECO:0000256" key="2">
    <source>
        <dbReference type="SAM" id="Phobius"/>
    </source>
</evidence>
<feature type="compositionally biased region" description="Low complexity" evidence="1">
    <location>
        <begin position="168"/>
        <end position="179"/>
    </location>
</feature>
<sequence>METAKFYTKARRIPMLVGKMPSGARIWGGPYTLTQIGAGALVAFALWKTASLWARFGGFMNLLVAVGLVVGAVWATGKIPNTGRNPVGWIMDAFNLTSTPGRLSGRQLTLPKPRLVTHRVAFAARVPARVPDAGRAPSAVASPWPSVVPAGPVLHADPVPPALPPLTPGDVPSSVGGPSPEAPESEARRREARLTGVGQLLAGSLVKGPGTGPDLPPDLRPDPRHEGDN</sequence>
<feature type="region of interest" description="Disordered" evidence="1">
    <location>
        <begin position="159"/>
        <end position="229"/>
    </location>
</feature>
<keyword evidence="2" id="KW-0472">Membrane</keyword>
<feature type="transmembrane region" description="Helical" evidence="2">
    <location>
        <begin position="26"/>
        <end position="47"/>
    </location>
</feature>
<keyword evidence="4" id="KW-1185">Reference proteome</keyword>
<accession>A0AA41UAS4</accession>